<dbReference type="GeneID" id="18872314"/>
<evidence type="ECO:0000313" key="2">
    <source>
        <dbReference type="Proteomes" id="UP000000709"/>
    </source>
</evidence>
<name>G3AFH3_SPAPN</name>
<keyword evidence="2" id="KW-1185">Reference proteome</keyword>
<dbReference type="KEGG" id="spaa:SPAPADRAFT_58086"/>
<dbReference type="Proteomes" id="UP000000709">
    <property type="component" value="Unassembled WGS sequence"/>
</dbReference>
<dbReference type="OrthoDB" id="5582218at2759"/>
<dbReference type="RefSeq" id="XP_007372374.1">
    <property type="nucleotide sequence ID" value="XM_007372312.1"/>
</dbReference>
<gene>
    <name evidence="1" type="ORF">SPAPADRAFT_58086</name>
</gene>
<dbReference type="HOGENOM" id="CLU_1035011_0_0_1"/>
<dbReference type="InParanoid" id="G3AFH3"/>
<reference evidence="1 2" key="1">
    <citation type="journal article" date="2011" name="Proc. Natl. Acad. Sci. U.S.A.">
        <title>Comparative genomics of xylose-fermenting fungi for enhanced biofuel production.</title>
        <authorList>
            <person name="Wohlbach D.J."/>
            <person name="Kuo A."/>
            <person name="Sato T.K."/>
            <person name="Potts K.M."/>
            <person name="Salamov A.A."/>
            <person name="LaButti K.M."/>
            <person name="Sun H."/>
            <person name="Clum A."/>
            <person name="Pangilinan J.L."/>
            <person name="Lindquist E.A."/>
            <person name="Lucas S."/>
            <person name="Lapidus A."/>
            <person name="Jin M."/>
            <person name="Gunawan C."/>
            <person name="Balan V."/>
            <person name="Dale B.E."/>
            <person name="Jeffries T.W."/>
            <person name="Zinkel R."/>
            <person name="Barry K.W."/>
            <person name="Grigoriev I.V."/>
            <person name="Gasch A.P."/>
        </authorList>
    </citation>
    <scope>NUCLEOTIDE SEQUENCE [LARGE SCALE GENOMIC DNA]</scope>
    <source>
        <strain evidence="2">NRRL Y-27907 / 11-Y1</strain>
    </source>
</reference>
<dbReference type="AlphaFoldDB" id="G3AFH3"/>
<dbReference type="STRING" id="619300.G3AFH3"/>
<sequence>MSDLVLNRLVEKLSSPEFILVTVVNTIVTKLIDLINGKNRVVTQTRTGWSAKLKQFLNSSYHKISDFIVNISYGTKNIIQGSPEEEDIPFDVFDNSLVKLINTITNFSERKPLVTNFLTFIRSALKLNEKLNMKVNSICSRYIANKIKTSLTEDFISGVISDLRIKLFYPENNSDNEEVTPTVNHITDKFIDLYQDRLPQLLGGYVGSNLLKYDKESDQEQRESIKRMLIIFNSVDIKDEIGQPATRMNKLLIMKVLDCIVANLYPELL</sequence>
<proteinExistence type="predicted"/>
<dbReference type="EMBL" id="GL996499">
    <property type="protein sequence ID" value="EGW34962.1"/>
    <property type="molecule type" value="Genomic_DNA"/>
</dbReference>
<dbReference type="eggNOG" id="ENOG502RYUQ">
    <property type="taxonomic scope" value="Eukaryota"/>
</dbReference>
<organism evidence="2">
    <name type="scientific">Spathaspora passalidarum (strain NRRL Y-27907 / 11-Y1)</name>
    <dbReference type="NCBI Taxonomy" id="619300"/>
    <lineage>
        <taxon>Eukaryota</taxon>
        <taxon>Fungi</taxon>
        <taxon>Dikarya</taxon>
        <taxon>Ascomycota</taxon>
        <taxon>Saccharomycotina</taxon>
        <taxon>Pichiomycetes</taxon>
        <taxon>Debaryomycetaceae</taxon>
        <taxon>Spathaspora</taxon>
    </lineage>
</organism>
<protein>
    <submittedName>
        <fullName evidence="1">Uncharacterized protein</fullName>
    </submittedName>
</protein>
<evidence type="ECO:0000313" key="1">
    <source>
        <dbReference type="EMBL" id="EGW34962.1"/>
    </source>
</evidence>
<accession>G3AFH3</accession>